<reference evidence="7" key="1">
    <citation type="submission" date="2016-04" db="EMBL/GenBank/DDBJ databases">
        <authorList>
            <person name="Nguyen H.D."/>
            <person name="Kesanakurti P."/>
            <person name="Cullis J."/>
            <person name="Levesque C.A."/>
            <person name="Hambleton S."/>
        </authorList>
    </citation>
    <scope>NUCLEOTIDE SEQUENCE</scope>
    <source>
        <strain evidence="7">DAOMC 238032</strain>
    </source>
</reference>
<organism evidence="7 8">
    <name type="scientific">Tilletia caries</name>
    <name type="common">wheat bunt fungus</name>
    <dbReference type="NCBI Taxonomy" id="13290"/>
    <lineage>
        <taxon>Eukaryota</taxon>
        <taxon>Fungi</taxon>
        <taxon>Dikarya</taxon>
        <taxon>Basidiomycota</taxon>
        <taxon>Ustilaginomycotina</taxon>
        <taxon>Exobasidiomycetes</taxon>
        <taxon>Tilletiales</taxon>
        <taxon>Tilletiaceae</taxon>
        <taxon>Tilletia</taxon>
    </lineage>
</organism>
<dbReference type="GO" id="GO:0006508">
    <property type="term" value="P:proteolysis"/>
    <property type="evidence" value="ECO:0007669"/>
    <property type="project" value="UniProtKB-KW"/>
</dbReference>
<dbReference type="PROSITE" id="PS00141">
    <property type="entry name" value="ASP_PROTEASE"/>
    <property type="match status" value="2"/>
</dbReference>
<feature type="region of interest" description="Disordered" evidence="5">
    <location>
        <begin position="18"/>
        <end position="38"/>
    </location>
</feature>
<sequence length="464" mass="48137">MAPITDIINKFKNRLSVSGPKHAHAEPTGPVTLSLSKRSPPTASAKIAAAVEDTAATVSEKEPFAIGSAYVSRLRVKYANRFDHFKANTGKTNGLDKRADTAQVAAVSDTGSEPLVDQQDELLWVGQVGVGTPAQIVTVDFDTGSSDLWVNPSIYKPSASSTAKKTGKTFRVAYGDGSHATGDIYLESVTVGGLTAVKQAFGTATKSTLHDSGNQGIAGMAFKSIAQFNADPFFDTLVKQGTAPQNVFAFGLWPEGARLDLGHIATEAYQGEITYSKVDPSDGFWTTSFEVTGTDSTQSGIIDTGTTLIIGPPDVVTALYKSLGVETQVQNGEVYGVYPTSSPPSITLTFNGTPFTISPDALSFQAQGDQTIGGIIGADIGGPAWIIGDTFLQDVYAVFDKGNLQVGFAPKATSFAPASGSTPATGTTDAVAPDTTATEPTATETTATEPAATETAAETPAPTA</sequence>
<evidence type="ECO:0000256" key="1">
    <source>
        <dbReference type="ARBA" id="ARBA00007447"/>
    </source>
</evidence>
<dbReference type="InterPro" id="IPR001969">
    <property type="entry name" value="Aspartic_peptidase_AS"/>
</dbReference>
<dbReference type="PROSITE" id="PS51767">
    <property type="entry name" value="PEPTIDASE_A1"/>
    <property type="match status" value="1"/>
</dbReference>
<dbReference type="InterPro" id="IPR001461">
    <property type="entry name" value="Aspartic_peptidase_A1"/>
</dbReference>
<dbReference type="SUPFAM" id="SSF50630">
    <property type="entry name" value="Acid proteases"/>
    <property type="match status" value="1"/>
</dbReference>
<protein>
    <recommendedName>
        <fullName evidence="6">Peptidase A1 domain-containing protein</fullName>
    </recommendedName>
</protein>
<evidence type="ECO:0000256" key="5">
    <source>
        <dbReference type="SAM" id="MobiDB-lite"/>
    </source>
</evidence>
<dbReference type="Proteomes" id="UP000077671">
    <property type="component" value="Unassembled WGS sequence"/>
</dbReference>
<reference evidence="7" key="2">
    <citation type="journal article" date="2019" name="IMA Fungus">
        <title>Genome sequencing and comparison of five Tilletia species to identify candidate genes for the detection of regulated species infecting wheat.</title>
        <authorList>
            <person name="Nguyen H.D.T."/>
            <person name="Sultana T."/>
            <person name="Kesanakurti P."/>
            <person name="Hambleton S."/>
        </authorList>
    </citation>
    <scope>NUCLEOTIDE SEQUENCE</scope>
    <source>
        <strain evidence="7">DAOMC 238032</strain>
    </source>
</reference>
<gene>
    <name evidence="7" type="ORF">A4X03_0g916</name>
</gene>
<evidence type="ECO:0000259" key="6">
    <source>
        <dbReference type="PROSITE" id="PS51767"/>
    </source>
</evidence>
<feature type="domain" description="Peptidase A1" evidence="6">
    <location>
        <begin position="124"/>
        <end position="409"/>
    </location>
</feature>
<name>A0A8T8TPN6_9BASI</name>
<evidence type="ECO:0000256" key="4">
    <source>
        <dbReference type="RuleBase" id="RU000454"/>
    </source>
</evidence>
<proteinExistence type="inferred from homology"/>
<feature type="region of interest" description="Disordered" evidence="5">
    <location>
        <begin position="415"/>
        <end position="464"/>
    </location>
</feature>
<evidence type="ECO:0000313" key="7">
    <source>
        <dbReference type="EMBL" id="KAE8264490.1"/>
    </source>
</evidence>
<feature type="active site" evidence="3">
    <location>
        <position position="303"/>
    </location>
</feature>
<evidence type="ECO:0000256" key="2">
    <source>
        <dbReference type="ARBA" id="ARBA00022750"/>
    </source>
</evidence>
<dbReference type="AlphaFoldDB" id="A0A8T8TPN6"/>
<dbReference type="InterPro" id="IPR033121">
    <property type="entry name" value="PEPTIDASE_A1"/>
</dbReference>
<evidence type="ECO:0000256" key="3">
    <source>
        <dbReference type="PIRSR" id="PIRSR601461-1"/>
    </source>
</evidence>
<feature type="compositionally biased region" description="Low complexity" evidence="5">
    <location>
        <begin position="422"/>
        <end position="464"/>
    </location>
</feature>
<keyword evidence="4" id="KW-0378">Hydrolase</keyword>
<feature type="active site" evidence="3">
    <location>
        <position position="142"/>
    </location>
</feature>
<dbReference type="PANTHER" id="PTHR47966">
    <property type="entry name" value="BETA-SITE APP-CLEAVING ENZYME, ISOFORM A-RELATED"/>
    <property type="match status" value="1"/>
</dbReference>
<keyword evidence="4" id="KW-0645">Protease</keyword>
<dbReference type="InterPro" id="IPR021109">
    <property type="entry name" value="Peptidase_aspartic_dom_sf"/>
</dbReference>
<dbReference type="GO" id="GO:0004190">
    <property type="term" value="F:aspartic-type endopeptidase activity"/>
    <property type="evidence" value="ECO:0007669"/>
    <property type="project" value="UniProtKB-KW"/>
</dbReference>
<accession>A0A8T8TPN6</accession>
<dbReference type="EMBL" id="LWDD02000064">
    <property type="protein sequence ID" value="KAE8264490.1"/>
    <property type="molecule type" value="Genomic_DNA"/>
</dbReference>
<dbReference type="PRINTS" id="PR00792">
    <property type="entry name" value="PEPSIN"/>
</dbReference>
<evidence type="ECO:0000313" key="8">
    <source>
        <dbReference type="Proteomes" id="UP000077671"/>
    </source>
</evidence>
<dbReference type="Pfam" id="PF00026">
    <property type="entry name" value="Asp"/>
    <property type="match status" value="1"/>
</dbReference>
<dbReference type="CDD" id="cd05471">
    <property type="entry name" value="pepsin_like"/>
    <property type="match status" value="1"/>
</dbReference>
<dbReference type="PANTHER" id="PTHR47966:SF57">
    <property type="entry name" value="PEPTIDASE A1 DOMAIN-CONTAINING PROTEIN"/>
    <property type="match status" value="1"/>
</dbReference>
<comment type="caution">
    <text evidence="7">The sequence shown here is derived from an EMBL/GenBank/DDBJ whole genome shotgun (WGS) entry which is preliminary data.</text>
</comment>
<comment type="similarity">
    <text evidence="1 4">Belongs to the peptidase A1 family.</text>
</comment>
<dbReference type="InterPro" id="IPR034164">
    <property type="entry name" value="Pepsin-like_dom"/>
</dbReference>
<keyword evidence="2 4" id="KW-0064">Aspartyl protease</keyword>
<dbReference type="Gene3D" id="2.40.70.10">
    <property type="entry name" value="Acid Proteases"/>
    <property type="match status" value="2"/>
</dbReference>